<accession>A0A6M1U1Z7</accession>
<protein>
    <submittedName>
        <fullName evidence="1">Uncharacterized protein</fullName>
    </submittedName>
</protein>
<dbReference type="Proteomes" id="UP000474758">
    <property type="component" value="Unassembled WGS sequence"/>
</dbReference>
<gene>
    <name evidence="1" type="ORF">G5V65_11355</name>
</gene>
<evidence type="ECO:0000313" key="2">
    <source>
        <dbReference type="Proteomes" id="UP000474758"/>
    </source>
</evidence>
<comment type="caution">
    <text evidence="1">The sequence shown here is derived from an EMBL/GenBank/DDBJ whole genome shotgun (WGS) entry which is preliminary data.</text>
</comment>
<dbReference type="RefSeq" id="WP_165050103.1">
    <property type="nucleotide sequence ID" value="NZ_JAALFE010000010.1"/>
</dbReference>
<dbReference type="AlphaFoldDB" id="A0A6M1U1Z7"/>
<organism evidence="1 2">
    <name type="scientific">Paragemmobacter kunshanensis</name>
    <dbReference type="NCBI Taxonomy" id="2583234"/>
    <lineage>
        <taxon>Bacteria</taxon>
        <taxon>Pseudomonadati</taxon>
        <taxon>Pseudomonadota</taxon>
        <taxon>Alphaproteobacteria</taxon>
        <taxon>Rhodobacterales</taxon>
        <taxon>Paracoccaceae</taxon>
        <taxon>Paragemmobacter</taxon>
    </lineage>
</organism>
<evidence type="ECO:0000313" key="1">
    <source>
        <dbReference type="EMBL" id="NGQ91494.1"/>
    </source>
</evidence>
<proteinExistence type="predicted"/>
<dbReference type="EMBL" id="JAALFE010000010">
    <property type="protein sequence ID" value="NGQ91494.1"/>
    <property type="molecule type" value="Genomic_DNA"/>
</dbReference>
<reference evidence="1 2" key="1">
    <citation type="submission" date="2020-02" db="EMBL/GenBank/DDBJ databases">
        <title>Rhodobacter translucens sp. nov., a novel bacterium isolated from activated sludge.</title>
        <authorList>
            <person name="Liu J."/>
        </authorList>
    </citation>
    <scope>NUCLEOTIDE SEQUENCE [LARGE SCALE GENOMIC DNA]</scope>
    <source>
        <strain evidence="1 2">HX-7-19</strain>
    </source>
</reference>
<keyword evidence="2" id="KW-1185">Reference proteome</keyword>
<name>A0A6M1U1Z7_9RHOB</name>
<sequence>MDAPERIWACREPDWHSGETGSPLIGGNWEDHDFTGHGAEYVRADLCADPALLAEAVEVLRECHDALRDHGKQYPHMVKGYTLDAENRARAFIAKLENRHDR</sequence>